<dbReference type="Pfam" id="PF00059">
    <property type="entry name" value="Lectin_C"/>
    <property type="match status" value="1"/>
</dbReference>
<sequence length="91" mass="10489">MKTCLFLLLFKTGVVPIVLSVSHKYYLINQGKTWSDAQAYCRATYTDLAIIKSNDDMVQLQNEAQIQQFSSSAWIGLYNDINSWRWSFGNE</sequence>
<dbReference type="AlphaFoldDB" id="A0A7J6ATG5"/>
<evidence type="ECO:0000256" key="1">
    <source>
        <dbReference type="SAM" id="SignalP"/>
    </source>
</evidence>
<name>A0A7J6ATG5_AMEME</name>
<feature type="chain" id="PRO_5029580508" description="C-type lectin domain-containing protein" evidence="1">
    <location>
        <begin position="21"/>
        <end position="91"/>
    </location>
</feature>
<comment type="caution">
    <text evidence="3">The sequence shown here is derived from an EMBL/GenBank/DDBJ whole genome shotgun (WGS) entry which is preliminary data.</text>
</comment>
<dbReference type="SUPFAM" id="SSF56436">
    <property type="entry name" value="C-type lectin-like"/>
    <property type="match status" value="1"/>
</dbReference>
<dbReference type="EMBL" id="JAAGNN010000009">
    <property type="protein sequence ID" value="KAF4085427.1"/>
    <property type="molecule type" value="Genomic_DNA"/>
</dbReference>
<evidence type="ECO:0000313" key="3">
    <source>
        <dbReference type="EMBL" id="KAF4085427.1"/>
    </source>
</evidence>
<organism evidence="3 4">
    <name type="scientific">Ameiurus melas</name>
    <name type="common">Black bullhead</name>
    <name type="synonym">Silurus melas</name>
    <dbReference type="NCBI Taxonomy" id="219545"/>
    <lineage>
        <taxon>Eukaryota</taxon>
        <taxon>Metazoa</taxon>
        <taxon>Chordata</taxon>
        <taxon>Craniata</taxon>
        <taxon>Vertebrata</taxon>
        <taxon>Euteleostomi</taxon>
        <taxon>Actinopterygii</taxon>
        <taxon>Neopterygii</taxon>
        <taxon>Teleostei</taxon>
        <taxon>Ostariophysi</taxon>
        <taxon>Siluriformes</taxon>
        <taxon>Ictaluridae</taxon>
        <taxon>Ameiurus</taxon>
    </lineage>
</organism>
<dbReference type="Gene3D" id="3.10.100.10">
    <property type="entry name" value="Mannose-Binding Protein A, subunit A"/>
    <property type="match status" value="1"/>
</dbReference>
<evidence type="ECO:0000259" key="2">
    <source>
        <dbReference type="PROSITE" id="PS50041"/>
    </source>
</evidence>
<dbReference type="InterPro" id="IPR001304">
    <property type="entry name" value="C-type_lectin-like"/>
</dbReference>
<feature type="signal peptide" evidence="1">
    <location>
        <begin position="1"/>
        <end position="20"/>
    </location>
</feature>
<reference evidence="3 4" key="1">
    <citation type="submission" date="2020-02" db="EMBL/GenBank/DDBJ databases">
        <title>A chromosome-scale genome assembly of the black bullhead catfish (Ameiurus melas).</title>
        <authorList>
            <person name="Wen M."/>
            <person name="Zham M."/>
            <person name="Cabau C."/>
            <person name="Klopp C."/>
            <person name="Donnadieu C."/>
            <person name="Roques C."/>
            <person name="Bouchez O."/>
            <person name="Lampietro C."/>
            <person name="Jouanno E."/>
            <person name="Herpin A."/>
            <person name="Louis A."/>
            <person name="Berthelot C."/>
            <person name="Parey E."/>
            <person name="Roest-Crollius H."/>
            <person name="Braasch I."/>
            <person name="Postlethwait J."/>
            <person name="Robinson-Rechavi M."/>
            <person name="Echchiki A."/>
            <person name="Begum T."/>
            <person name="Montfort J."/>
            <person name="Schartl M."/>
            <person name="Bobe J."/>
            <person name="Guiguen Y."/>
        </authorList>
    </citation>
    <scope>NUCLEOTIDE SEQUENCE [LARGE SCALE GENOMIC DNA]</scope>
    <source>
        <strain evidence="3">M_S1</strain>
        <tissue evidence="3">Blood</tissue>
    </source>
</reference>
<dbReference type="InterPro" id="IPR016187">
    <property type="entry name" value="CTDL_fold"/>
</dbReference>
<dbReference type="PANTHER" id="PTHR45784:SF5">
    <property type="entry name" value="C-TYPE LECTIN DOMAIN FAMILY 20 MEMBER A-RELATED"/>
    <property type="match status" value="1"/>
</dbReference>
<protein>
    <recommendedName>
        <fullName evidence="2">C-type lectin domain-containing protein</fullName>
    </recommendedName>
</protein>
<accession>A0A7J6ATG5</accession>
<feature type="domain" description="C-type lectin" evidence="2">
    <location>
        <begin position="25"/>
        <end position="91"/>
    </location>
</feature>
<dbReference type="InterPro" id="IPR016186">
    <property type="entry name" value="C-type_lectin-like/link_sf"/>
</dbReference>
<proteinExistence type="predicted"/>
<dbReference type="PROSITE" id="PS50041">
    <property type="entry name" value="C_TYPE_LECTIN_2"/>
    <property type="match status" value="1"/>
</dbReference>
<gene>
    <name evidence="3" type="ORF">AMELA_G00118750</name>
</gene>
<feature type="non-terminal residue" evidence="3">
    <location>
        <position position="91"/>
    </location>
</feature>
<dbReference type="Proteomes" id="UP000593565">
    <property type="component" value="Unassembled WGS sequence"/>
</dbReference>
<evidence type="ECO:0000313" key="4">
    <source>
        <dbReference type="Proteomes" id="UP000593565"/>
    </source>
</evidence>
<keyword evidence="4" id="KW-1185">Reference proteome</keyword>
<keyword evidence="1" id="KW-0732">Signal</keyword>
<dbReference type="PANTHER" id="PTHR45784">
    <property type="entry name" value="C-TYPE LECTIN DOMAIN FAMILY 20 MEMBER A-RELATED"/>
    <property type="match status" value="1"/>
</dbReference>